<dbReference type="Pfam" id="PF03729">
    <property type="entry name" value="DUF308"/>
    <property type="match status" value="2"/>
</dbReference>
<keyword evidence="1" id="KW-0812">Transmembrane</keyword>
<evidence type="ECO:0000313" key="3">
    <source>
        <dbReference type="Proteomes" id="UP000783796"/>
    </source>
</evidence>
<proteinExistence type="predicted"/>
<dbReference type="EMBL" id="JAHLFW010000110">
    <property type="protein sequence ID" value="MBU3839233.1"/>
    <property type="molecule type" value="Genomic_DNA"/>
</dbReference>
<name>A0A948X090_9BACT</name>
<gene>
    <name evidence="2" type="ORF">H9777_13195</name>
</gene>
<sequence>MRNFNYYALSSICALIIGILLVVWPGEAVRYLVITIGVLFMLPGLIGVFGYLTTAKRRQEAGIKSVFPVAAVGSALLGFWLMIMPDFFITTLMYVLGVLLVLAGLSQLFNFISVRSITKVPFLMYVVPVLVLLAGIVVLANPFQAATLPFTILGVSAIVYSLTDLIRLIRFKKKVMKEEENIVDITPIEEIKD</sequence>
<accession>A0A948X090</accession>
<dbReference type="PANTHER" id="PTHR34989:SF1">
    <property type="entry name" value="PROTEIN HDED"/>
    <property type="match status" value="1"/>
</dbReference>
<dbReference type="Proteomes" id="UP000783796">
    <property type="component" value="Unassembled WGS sequence"/>
</dbReference>
<feature type="transmembrane region" description="Helical" evidence="1">
    <location>
        <begin position="146"/>
        <end position="166"/>
    </location>
</feature>
<reference evidence="2" key="1">
    <citation type="journal article" date="2021" name="PeerJ">
        <title>Extensive microbial diversity within the chicken gut microbiome revealed by metagenomics and culture.</title>
        <authorList>
            <person name="Gilroy R."/>
            <person name="Ravi A."/>
            <person name="Getino M."/>
            <person name="Pursley I."/>
            <person name="Horton D.L."/>
            <person name="Alikhan N.F."/>
            <person name="Baker D."/>
            <person name="Gharbi K."/>
            <person name="Hall N."/>
            <person name="Watson M."/>
            <person name="Adriaenssens E.M."/>
            <person name="Foster-Nyarko E."/>
            <person name="Jarju S."/>
            <person name="Secka A."/>
            <person name="Antonio M."/>
            <person name="Oren A."/>
            <person name="Chaudhuri R.R."/>
            <person name="La Ragione R."/>
            <person name="Hildebrand F."/>
            <person name="Pallen M.J."/>
        </authorList>
    </citation>
    <scope>NUCLEOTIDE SEQUENCE</scope>
    <source>
        <strain evidence="2">G4-2901</strain>
    </source>
</reference>
<dbReference type="PANTHER" id="PTHR34989">
    <property type="entry name" value="PROTEIN HDED"/>
    <property type="match status" value="1"/>
</dbReference>
<dbReference type="GO" id="GO:0005886">
    <property type="term" value="C:plasma membrane"/>
    <property type="evidence" value="ECO:0007669"/>
    <property type="project" value="TreeGrafter"/>
</dbReference>
<feature type="transmembrane region" description="Helical" evidence="1">
    <location>
        <begin position="7"/>
        <end position="25"/>
    </location>
</feature>
<feature type="transmembrane region" description="Helical" evidence="1">
    <location>
        <begin position="89"/>
        <end position="110"/>
    </location>
</feature>
<keyword evidence="1" id="KW-0472">Membrane</keyword>
<evidence type="ECO:0000313" key="2">
    <source>
        <dbReference type="EMBL" id="MBU3839233.1"/>
    </source>
</evidence>
<organism evidence="2 3">
    <name type="scientific">Candidatus Phocaeicola faecigallinarum</name>
    <dbReference type="NCBI Taxonomy" id="2838732"/>
    <lineage>
        <taxon>Bacteria</taxon>
        <taxon>Pseudomonadati</taxon>
        <taxon>Bacteroidota</taxon>
        <taxon>Bacteroidia</taxon>
        <taxon>Bacteroidales</taxon>
        <taxon>Bacteroidaceae</taxon>
        <taxon>Phocaeicola</taxon>
    </lineage>
</organism>
<evidence type="ECO:0000256" key="1">
    <source>
        <dbReference type="SAM" id="Phobius"/>
    </source>
</evidence>
<dbReference type="AlphaFoldDB" id="A0A948X090"/>
<feature type="transmembrane region" description="Helical" evidence="1">
    <location>
        <begin position="65"/>
        <end position="83"/>
    </location>
</feature>
<feature type="transmembrane region" description="Helical" evidence="1">
    <location>
        <begin position="31"/>
        <end position="53"/>
    </location>
</feature>
<feature type="transmembrane region" description="Helical" evidence="1">
    <location>
        <begin position="122"/>
        <end position="140"/>
    </location>
</feature>
<comment type="caution">
    <text evidence="2">The sequence shown here is derived from an EMBL/GenBank/DDBJ whole genome shotgun (WGS) entry which is preliminary data.</text>
</comment>
<keyword evidence="1" id="KW-1133">Transmembrane helix</keyword>
<protein>
    <submittedName>
        <fullName evidence="2">DUF308 domain-containing protein</fullName>
    </submittedName>
</protein>
<dbReference type="InterPro" id="IPR005325">
    <property type="entry name" value="DUF308_memb"/>
</dbReference>
<reference evidence="2" key="2">
    <citation type="submission" date="2021-04" db="EMBL/GenBank/DDBJ databases">
        <authorList>
            <person name="Gilroy R."/>
        </authorList>
    </citation>
    <scope>NUCLEOTIDE SEQUENCE</scope>
    <source>
        <strain evidence="2">G4-2901</strain>
    </source>
</reference>
<dbReference type="InterPro" id="IPR052712">
    <property type="entry name" value="Acid_resist_chaperone_HdeD"/>
</dbReference>